<comment type="caution">
    <text evidence="2">The sequence shown here is derived from an EMBL/GenBank/DDBJ whole genome shotgun (WGS) entry which is preliminary data.</text>
</comment>
<dbReference type="Proteomes" id="UP000017842">
    <property type="component" value="Unassembled WGS sequence"/>
</dbReference>
<evidence type="ECO:0000313" key="2">
    <source>
        <dbReference type="EMBL" id="ESS71284.1"/>
    </source>
</evidence>
<name>V5BTT7_9GAMM</name>
<reference evidence="2 3" key="1">
    <citation type="journal article" date="2013" name="Genome Announc.">
        <title>Draft Genome Sequence of the Methanotrophic Gammaproteobacterium Methyloglobulus morosus DSM 22980 Strain KoM1.</title>
        <authorList>
            <person name="Poehlein A."/>
            <person name="Deutzmann J.S."/>
            <person name="Daniel R."/>
            <person name="Simeonova D.D."/>
        </authorList>
    </citation>
    <scope>NUCLEOTIDE SEQUENCE [LARGE SCALE GENOMIC DNA]</scope>
    <source>
        <strain evidence="2 3">KoM1</strain>
    </source>
</reference>
<proteinExistence type="predicted"/>
<dbReference type="InterPro" id="IPR029058">
    <property type="entry name" value="AB_hydrolase_fold"/>
</dbReference>
<dbReference type="EMBL" id="AYLO01000105">
    <property type="protein sequence ID" value="ESS71284.1"/>
    <property type="molecule type" value="Genomic_DNA"/>
</dbReference>
<gene>
    <name evidence="2" type="ORF">MGMO_111c00030</name>
</gene>
<dbReference type="OrthoDB" id="7185741at2"/>
<evidence type="ECO:0000313" key="3">
    <source>
        <dbReference type="Proteomes" id="UP000017842"/>
    </source>
</evidence>
<organism evidence="2 3">
    <name type="scientific">Methyloglobulus morosus KoM1</name>
    <dbReference type="NCBI Taxonomy" id="1116472"/>
    <lineage>
        <taxon>Bacteria</taxon>
        <taxon>Pseudomonadati</taxon>
        <taxon>Pseudomonadota</taxon>
        <taxon>Gammaproteobacteria</taxon>
        <taxon>Methylococcales</taxon>
        <taxon>Methylococcaceae</taxon>
        <taxon>Methyloglobulus</taxon>
    </lineage>
</organism>
<dbReference type="Pfam" id="PF07819">
    <property type="entry name" value="PGAP1"/>
    <property type="match status" value="1"/>
</dbReference>
<feature type="domain" description="GPI inositol-deacylase PGAP1-like alpha/beta" evidence="1">
    <location>
        <begin position="133"/>
        <end position="191"/>
    </location>
</feature>
<protein>
    <submittedName>
        <fullName evidence="2">Peptidase domain-containing protein</fullName>
    </submittedName>
</protein>
<dbReference type="AlphaFoldDB" id="V5BTT7"/>
<dbReference type="Gene3D" id="3.40.50.1820">
    <property type="entry name" value="alpha/beta hydrolase"/>
    <property type="match status" value="1"/>
</dbReference>
<evidence type="ECO:0000259" key="1">
    <source>
        <dbReference type="Pfam" id="PF07819"/>
    </source>
</evidence>
<sequence>MNLLKRLCCLIQGFGVCVLLLITWVEVASATTASAKPAKVVLLLHGMTSNQSTWNNLVNNQAGFDGRCKNPRILNFSTVKLPRNSEGIYCMRFNFGSLDRISTAPKGLDNSSCSRAGGCSGDYSTFDTLGEEIASVIDRIKSRLGPDTQVVLLGHSRGGVAARAFLQSDSPAKTNVVGLITTGTPHAGSPLGRYYAYMNKNCLPESNFNSIFDNSDCAQDWRFTNLIIKKIGDINLKIPTINFLSDSSTEITTLNANVDKLPAIKFTQIVYDKLNFGCLGGGFFDTETSCGFNMFTNAAGPSDAGLNTILNGRARSSFVGDGIVPVVSQRMSGLVGWNQPIRNFRYTKRIHTAEPKRVLDLSRALNNMYKRLGWIR</sequence>
<dbReference type="SUPFAM" id="SSF53474">
    <property type="entry name" value="alpha/beta-Hydrolases"/>
    <property type="match status" value="1"/>
</dbReference>
<accession>V5BTT7</accession>
<dbReference type="InterPro" id="IPR012908">
    <property type="entry name" value="PGAP1-ab_dom-like"/>
</dbReference>
<dbReference type="STRING" id="1116472.MGMO_111c00030"/>
<keyword evidence="3" id="KW-1185">Reference proteome</keyword>
<dbReference type="eggNOG" id="COG1075">
    <property type="taxonomic scope" value="Bacteria"/>
</dbReference>
<dbReference type="GO" id="GO:0016788">
    <property type="term" value="F:hydrolase activity, acting on ester bonds"/>
    <property type="evidence" value="ECO:0007669"/>
    <property type="project" value="InterPro"/>
</dbReference>